<evidence type="ECO:0000256" key="8">
    <source>
        <dbReference type="ARBA" id="ARBA00022812"/>
    </source>
</evidence>
<evidence type="ECO:0000256" key="17">
    <source>
        <dbReference type="SAM" id="Phobius"/>
    </source>
</evidence>
<evidence type="ECO:0000256" key="11">
    <source>
        <dbReference type="ARBA" id="ARBA00022989"/>
    </source>
</evidence>
<dbReference type="GO" id="GO:0019062">
    <property type="term" value="P:virion attachment to host cell"/>
    <property type="evidence" value="ECO:0007669"/>
    <property type="project" value="UniProtKB-KW"/>
</dbReference>
<keyword evidence="12 17" id="KW-0472">Membrane</keyword>
<accession>A0AAD0KYJ1</accession>
<proteinExistence type="predicted"/>
<evidence type="ECO:0000256" key="13">
    <source>
        <dbReference type="ARBA" id="ARBA00023180"/>
    </source>
</evidence>
<evidence type="ECO:0000256" key="4">
    <source>
        <dbReference type="ARBA" id="ARBA00015294"/>
    </source>
</evidence>
<evidence type="ECO:0000313" key="20">
    <source>
        <dbReference type="Proteomes" id="UP001256172"/>
    </source>
</evidence>
<evidence type="ECO:0000256" key="7">
    <source>
        <dbReference type="ARBA" id="ARBA00022804"/>
    </source>
</evidence>
<name>A0AAD0KYJ1_9VIRU</name>
<dbReference type="GO" id="GO:0044003">
    <property type="term" value="P:symbiont-mediated perturbation of host process"/>
    <property type="evidence" value="ECO:0007669"/>
    <property type="project" value="InterPro"/>
</dbReference>
<feature type="transmembrane region" description="Helical" evidence="17">
    <location>
        <begin position="301"/>
        <end position="320"/>
    </location>
</feature>
<organism evidence="19 20">
    <name type="scientific">Lisianthus necrotic ringspot virus</name>
    <dbReference type="NCBI Taxonomy" id="1398661"/>
    <lineage>
        <taxon>Viruses</taxon>
        <taxon>Riboviria</taxon>
        <taxon>Orthornavirae</taxon>
        <taxon>Negarnaviricota</taxon>
        <taxon>Polyploviricotina</taxon>
        <taxon>Bunyaviricetes</taxon>
        <taxon>Elliovirales</taxon>
        <taxon>Tospoviridae</taxon>
        <taxon>Orthotospovirus</taxon>
        <taxon>Orthotospovirus eustomae</taxon>
    </lineage>
</organism>
<evidence type="ECO:0000256" key="1">
    <source>
        <dbReference type="ARBA" id="ARBA00004182"/>
    </source>
</evidence>
<evidence type="ECO:0000256" key="12">
    <source>
        <dbReference type="ARBA" id="ARBA00023136"/>
    </source>
</evidence>
<evidence type="ECO:0000259" key="18">
    <source>
        <dbReference type="Pfam" id="PF03557"/>
    </source>
</evidence>
<keyword evidence="8" id="KW-1040">Host Golgi apparatus</keyword>
<dbReference type="EMBL" id="MF469046">
    <property type="protein sequence ID" value="AWV56682.1"/>
    <property type="molecule type" value="Genomic_RNA"/>
</dbReference>
<dbReference type="GO" id="GO:0046718">
    <property type="term" value="P:symbiont entry into host cell"/>
    <property type="evidence" value="ECO:0007669"/>
    <property type="project" value="UniProtKB-KW"/>
</dbReference>
<dbReference type="GO" id="GO:0055036">
    <property type="term" value="C:virion membrane"/>
    <property type="evidence" value="ECO:0007669"/>
    <property type="project" value="UniProtKB-SubCell"/>
</dbReference>
<feature type="domain" description="Bunyavirus glycoprotein G1" evidence="18">
    <location>
        <begin position="642"/>
        <end position="1013"/>
    </location>
</feature>
<feature type="transmembrane region" description="Helical" evidence="17">
    <location>
        <begin position="1054"/>
        <end position="1075"/>
    </location>
</feature>
<keyword evidence="14" id="KW-1038">Host endoplasmic reticulum</keyword>
<evidence type="ECO:0000313" key="19">
    <source>
        <dbReference type="EMBL" id="AWV56682.1"/>
    </source>
</evidence>
<evidence type="ECO:0000256" key="9">
    <source>
        <dbReference type="ARBA" id="ARBA00022844"/>
    </source>
</evidence>
<keyword evidence="9" id="KW-0946">Virion</keyword>
<keyword evidence="6 17" id="KW-0812">Transmembrane</keyword>
<dbReference type="GO" id="GO:0044178">
    <property type="term" value="C:host cell Golgi membrane"/>
    <property type="evidence" value="ECO:0007669"/>
    <property type="project" value="UniProtKB-SubCell"/>
</dbReference>
<evidence type="ECO:0000256" key="3">
    <source>
        <dbReference type="ARBA" id="ARBA00004625"/>
    </source>
</evidence>
<evidence type="ECO:0000256" key="15">
    <source>
        <dbReference type="ARBA" id="ARBA00023296"/>
    </source>
</evidence>
<evidence type="ECO:0000256" key="6">
    <source>
        <dbReference type="ARBA" id="ARBA00022692"/>
    </source>
</evidence>
<keyword evidence="19" id="KW-0261">Viral envelope protein</keyword>
<evidence type="ECO:0000256" key="16">
    <source>
        <dbReference type="ARBA" id="ARBA00031199"/>
    </source>
</evidence>
<evidence type="ECO:0000256" key="2">
    <source>
        <dbReference type="ARBA" id="ARBA00004217"/>
    </source>
</evidence>
<keyword evidence="10" id="KW-1043">Host membrane</keyword>
<dbReference type="Proteomes" id="UP001256172">
    <property type="component" value="Genome"/>
</dbReference>
<keyword evidence="15" id="KW-1160">Virus entry into host cell</keyword>
<keyword evidence="7" id="KW-1161">Viral attachment to host cell</keyword>
<keyword evidence="11 17" id="KW-1133">Transmembrane helix</keyword>
<evidence type="ECO:0000256" key="5">
    <source>
        <dbReference type="ARBA" id="ARBA00022581"/>
    </source>
</evidence>
<sequence length="1131" mass="128497">MISRRVATGRVRMKVLLSTVMSWLVSAFIIFAVLASSKADPAKKLPIMMLSDHDNSAMNNLGKVIRNSDSIREDPAAFLPPVEIPKMPIKTLSCTNPTLENCKIVGVSDYNIHYVVRSDTNYLGCLSEDHAIFDKCYVDGTHTKILRPSVPTVPVTDTESKRICEVGTKYYYAESEITNYPIDESSGLASGNIIMKSVRFSGECNYTSIESEYPYRINLKSLGGLIGFAIKDIKTSELLEQTTFDKDYTVEIKEDYMDGGHFLICGDRVDKIPKGDHHTRSCLSLYKNSKNLQYMCLHYEVIEWVFVIFLTTFPITWLLWKTKSSLFIWYDVLGFITFPLLFIINKIWHLNPMACHICGNFSLLSHTCTKKCVCNQHTSDFEHCKTCPICTGNFSKIKSLFAKFQLIVNTQISSTGLIWITKVFIAILILSCLPKSMAEEISCVSDCHLLTECDRIVPSYTRSCLENPEVSCSCSINDNVVYEVMVKNGNLYSENTRMANCKDYICDVQPTNNQQSLYLCARGCQQFKKHYANIRIAGIIPKYTTTYALNSTDAMHLSRIRSGIISSVRVQDVIDDYIIQKQRSYNLPPISEEVPPESMLSRQSLVYSSKVDNKYRYLIEMNIKKDSGTIYALHDGTVSMPVHIMIYVQSAGVTYKLKKLYKTAPVLYTHPDYLVTCTGSCSDCRKQKKQQKYHNFCIEPTSYRGCEEFGCLAMSEGAICGSCSNVYDMSKSMEIFEILESHVKIRLCTKFLDGYKCNFFEDKVPHKTDDYQINLNTDLHNDILSPGMKIAIDGSGNIYKGNIVSFGDPSNSFGHPQLDDRGELLFAQKSLMSSQIKWECGAVQPKIVTIKQCGYDTFRFHQSLTKISDAPYRIADQSEIFMERSFVTGNLKMVFDLNKEIFQVPSVTPKLTSVATSCTGCINCAGGLACLLEFRSDFSFSASLEWEHCTFKSSEMPIKKEFNKITMIAFCRINPEKLPIKIYPESNKQNMVAISISKMDIHDQDSIIDNNDDMSNDERTHESDNTFAKFWEWISSPFNWVASFFGSFFNIIKLIFILMIVAIIIYSLAFLKAIARSYYLNKIKKKEKIDEDGHIDLDEEGEVFIVPSPNRMTAEEYMHKKAMAKLREDLA</sequence>
<evidence type="ECO:0000256" key="10">
    <source>
        <dbReference type="ARBA" id="ARBA00022870"/>
    </source>
</evidence>
<comment type="subcellular location">
    <subcellularLocation>
        <location evidence="2">Host Golgi apparatus membrane</location>
    </subcellularLocation>
    <subcellularLocation>
        <location evidence="3">Host endoplasmic reticulum membrane</location>
    </subcellularLocation>
    <subcellularLocation>
        <location evidence="1">Virion membrane</location>
    </subcellularLocation>
</comment>
<dbReference type="GO" id="GO:0019031">
    <property type="term" value="C:viral envelope"/>
    <property type="evidence" value="ECO:0007669"/>
    <property type="project" value="UniProtKB-KW"/>
</dbReference>
<dbReference type="GO" id="GO:0044167">
    <property type="term" value="C:host cell endoplasmic reticulum membrane"/>
    <property type="evidence" value="ECO:0007669"/>
    <property type="project" value="UniProtKB-SubCell"/>
</dbReference>
<gene>
    <name evidence="19" type="primary">GnGc</name>
</gene>
<feature type="transmembrane region" description="Helical" evidence="17">
    <location>
        <begin position="327"/>
        <end position="348"/>
    </location>
</feature>
<dbReference type="Pfam" id="PF03557">
    <property type="entry name" value="Bunya_G1"/>
    <property type="match status" value="1"/>
</dbReference>
<keyword evidence="13" id="KW-0325">Glycoprotein</keyword>
<keyword evidence="5" id="KW-0945">Host-virus interaction</keyword>
<reference evidence="19" key="1">
    <citation type="submission" date="2017-07" db="EMBL/GenBank/DDBJ databases">
        <title>Full genome characterisation of 8 tospoviruses by next generation sequencing.</title>
        <authorList>
            <person name="Dullemans A.M."/>
            <person name="van Bekkum P.J."/>
            <person name="Roenhorst J.W."/>
            <person name="Kormelink R."/>
            <person name="van der Vlugt R.A.A."/>
        </authorList>
    </citation>
    <scope>NUCLEOTIDE SEQUENCE</scope>
    <source>
        <strain evidence="19">LRNV_2015_001</strain>
    </source>
</reference>
<dbReference type="InterPro" id="IPR005167">
    <property type="entry name" value="Bunya_G1"/>
</dbReference>
<evidence type="ECO:0000256" key="14">
    <source>
        <dbReference type="ARBA" id="ARBA00023184"/>
    </source>
</evidence>
<keyword evidence="20" id="KW-1185">Reference proteome</keyword>
<protein>
    <recommendedName>
        <fullName evidence="4">Envelopment polyprotein</fullName>
    </recommendedName>
    <alternativeName>
        <fullName evidence="16">M polyprotein</fullName>
    </alternativeName>
</protein>